<evidence type="ECO:0000259" key="8">
    <source>
        <dbReference type="PROSITE" id="PS52029"/>
    </source>
</evidence>
<keyword evidence="4 6" id="KW-0573">Peptidoglycan synthesis</keyword>
<comment type="pathway">
    <text evidence="1 6">Cell wall biogenesis; peptidoglycan biosynthesis.</text>
</comment>
<feature type="active site" description="Nucleophile" evidence="6">
    <location>
        <position position="434"/>
    </location>
</feature>
<proteinExistence type="predicted"/>
<dbReference type="Gene3D" id="2.40.440.10">
    <property type="entry name" value="L,D-transpeptidase catalytic domain-like"/>
    <property type="match status" value="1"/>
</dbReference>
<dbReference type="PANTHER" id="PTHR30582">
    <property type="entry name" value="L,D-TRANSPEPTIDASE"/>
    <property type="match status" value="1"/>
</dbReference>
<evidence type="ECO:0000313" key="10">
    <source>
        <dbReference type="Proteomes" id="UP000231162"/>
    </source>
</evidence>
<dbReference type="EMBL" id="PEZX01000039">
    <property type="protein sequence ID" value="PIS06722.1"/>
    <property type="molecule type" value="Genomic_DNA"/>
</dbReference>
<evidence type="ECO:0000256" key="7">
    <source>
        <dbReference type="SAM" id="Phobius"/>
    </source>
</evidence>
<keyword evidence="7" id="KW-0812">Transmembrane</keyword>
<dbReference type="CDD" id="cd16913">
    <property type="entry name" value="YkuD_like"/>
    <property type="match status" value="1"/>
</dbReference>
<reference evidence="10" key="1">
    <citation type="submission" date="2017-09" db="EMBL/GenBank/DDBJ databases">
        <title>Depth-based differentiation of microbial function through sediment-hosted aquifers and enrichment of novel symbionts in the deep terrestrial subsurface.</title>
        <authorList>
            <person name="Probst A.J."/>
            <person name="Ladd B."/>
            <person name="Jarett J.K."/>
            <person name="Geller-Mcgrath D.E."/>
            <person name="Sieber C.M.K."/>
            <person name="Emerson J.B."/>
            <person name="Anantharaman K."/>
            <person name="Thomas B.C."/>
            <person name="Malmstrom R."/>
            <person name="Stieglmeier M."/>
            <person name="Klingl A."/>
            <person name="Woyke T."/>
            <person name="Ryan C.M."/>
            <person name="Banfield J.F."/>
        </authorList>
    </citation>
    <scope>NUCLEOTIDE SEQUENCE [LARGE SCALE GENOMIC DNA]</scope>
</reference>
<dbReference type="InterPro" id="IPR050979">
    <property type="entry name" value="LD-transpeptidase"/>
</dbReference>
<evidence type="ECO:0000256" key="3">
    <source>
        <dbReference type="ARBA" id="ARBA00022960"/>
    </source>
</evidence>
<dbReference type="GO" id="GO:0071555">
    <property type="term" value="P:cell wall organization"/>
    <property type="evidence" value="ECO:0007669"/>
    <property type="project" value="UniProtKB-UniRule"/>
</dbReference>
<dbReference type="SUPFAM" id="SSF141523">
    <property type="entry name" value="L,D-transpeptidase catalytic domain-like"/>
    <property type="match status" value="1"/>
</dbReference>
<keyword evidence="3 6" id="KW-0133">Cell shape</keyword>
<sequence length="459" mass="49825">MNELHIHSHKTKAFRVGVVCGLTVAGIGFGIFGFTKVYATKIYPFISIQGVSVGGLTKVQAVEKIKSVYPDSRDVTFSASDKPIIGSAHDLGYTINYTTAVNTAFSIGRGGEFTRSIALTANAPRVNVLAVLVKENPNLVTKPVDASFTLTDGVLTTVAQKDGTNLSISAIAHSIETQLVQKESIVVPVISQPTHALITDSILNALKPDVQKYLDTELSVAIGKKTYIPTVQDRFSFLNFQIRDGLPTIAPNDEAIKTYVAKLDIDTSYAPKPDVYYTTGELSSEGVDGRSIDQEKAAYQLSQAFGSHDTSRITLATTVVPRSKKIIEAEYTPGLYGGKYIEVDLSSQTLYQFEGETMVGKHSVSTGKWSTPTPIGTYTINNKDPRAYSSTYDLYMPYWMAFIGSKYGLHELPEWANGSKEGANHIGTPVSHGCIRLGVGDAGEVYDWTEIGTTVVIHR</sequence>
<dbReference type="AlphaFoldDB" id="A0A2M6R836"/>
<accession>A0A2M6R836</accession>
<dbReference type="Pfam" id="PF12229">
    <property type="entry name" value="PG_binding_4"/>
    <property type="match status" value="1"/>
</dbReference>
<name>A0A2M6R836_9BACT</name>
<dbReference type="Proteomes" id="UP000231162">
    <property type="component" value="Unassembled WGS sequence"/>
</dbReference>
<dbReference type="PANTHER" id="PTHR30582:SF2">
    <property type="entry name" value="L,D-TRANSPEPTIDASE YCIB-RELATED"/>
    <property type="match status" value="1"/>
</dbReference>
<dbReference type="InterPro" id="IPR038063">
    <property type="entry name" value="Transpep_catalytic_dom"/>
</dbReference>
<keyword evidence="2" id="KW-0808">Transferase</keyword>
<dbReference type="GO" id="GO:0008360">
    <property type="term" value="P:regulation of cell shape"/>
    <property type="evidence" value="ECO:0007669"/>
    <property type="project" value="UniProtKB-UniRule"/>
</dbReference>
<feature type="domain" description="L,D-TPase catalytic" evidence="8">
    <location>
        <begin position="339"/>
        <end position="458"/>
    </location>
</feature>
<gene>
    <name evidence="9" type="ORF">COT79_03125</name>
</gene>
<dbReference type="InterPro" id="IPR022029">
    <property type="entry name" value="YoaR-like_PG-bd"/>
</dbReference>
<dbReference type="InterPro" id="IPR005490">
    <property type="entry name" value="LD_TPept_cat_dom"/>
</dbReference>
<keyword evidence="7" id="KW-0472">Membrane</keyword>
<evidence type="ECO:0000256" key="1">
    <source>
        <dbReference type="ARBA" id="ARBA00004752"/>
    </source>
</evidence>
<evidence type="ECO:0000256" key="5">
    <source>
        <dbReference type="ARBA" id="ARBA00023316"/>
    </source>
</evidence>
<dbReference type="GO" id="GO:0018104">
    <property type="term" value="P:peptidoglycan-protein cross-linking"/>
    <property type="evidence" value="ECO:0007669"/>
    <property type="project" value="TreeGrafter"/>
</dbReference>
<keyword evidence="7" id="KW-1133">Transmembrane helix</keyword>
<feature type="active site" description="Proton donor/acceptor" evidence="6">
    <location>
        <position position="410"/>
    </location>
</feature>
<dbReference type="GO" id="GO:0005576">
    <property type="term" value="C:extracellular region"/>
    <property type="evidence" value="ECO:0007669"/>
    <property type="project" value="TreeGrafter"/>
</dbReference>
<evidence type="ECO:0000256" key="2">
    <source>
        <dbReference type="ARBA" id="ARBA00022679"/>
    </source>
</evidence>
<comment type="caution">
    <text evidence="9">The sequence shown here is derived from an EMBL/GenBank/DDBJ whole genome shotgun (WGS) entry which is preliminary data.</text>
</comment>
<protein>
    <recommendedName>
        <fullName evidence="8">L,D-TPase catalytic domain-containing protein</fullName>
    </recommendedName>
</protein>
<keyword evidence="5 6" id="KW-0961">Cell wall biogenesis/degradation</keyword>
<evidence type="ECO:0000256" key="4">
    <source>
        <dbReference type="ARBA" id="ARBA00022984"/>
    </source>
</evidence>
<dbReference type="GO" id="GO:0071972">
    <property type="term" value="F:peptidoglycan L,D-transpeptidase activity"/>
    <property type="evidence" value="ECO:0007669"/>
    <property type="project" value="TreeGrafter"/>
</dbReference>
<feature type="transmembrane region" description="Helical" evidence="7">
    <location>
        <begin position="12"/>
        <end position="34"/>
    </location>
</feature>
<dbReference type="Pfam" id="PF03734">
    <property type="entry name" value="YkuD"/>
    <property type="match status" value="1"/>
</dbReference>
<dbReference type="UniPathway" id="UPA00219"/>
<organism evidence="9 10">
    <name type="scientific">Candidatus Berkelbacteria bacterium CG10_big_fil_rev_8_21_14_0_10_43_14</name>
    <dbReference type="NCBI Taxonomy" id="1974515"/>
    <lineage>
        <taxon>Bacteria</taxon>
        <taxon>Candidatus Berkelbacteria</taxon>
    </lineage>
</organism>
<evidence type="ECO:0000256" key="6">
    <source>
        <dbReference type="PROSITE-ProRule" id="PRU01373"/>
    </source>
</evidence>
<dbReference type="PROSITE" id="PS52029">
    <property type="entry name" value="LD_TPASE"/>
    <property type="match status" value="1"/>
</dbReference>
<evidence type="ECO:0000313" key="9">
    <source>
        <dbReference type="EMBL" id="PIS06722.1"/>
    </source>
</evidence>
<dbReference type="GO" id="GO:0016740">
    <property type="term" value="F:transferase activity"/>
    <property type="evidence" value="ECO:0007669"/>
    <property type="project" value="UniProtKB-KW"/>
</dbReference>